<evidence type="ECO:0000313" key="2">
    <source>
        <dbReference type="EMBL" id="SUM35179.1"/>
    </source>
</evidence>
<accession>A0A380FNJ0</accession>
<name>A0A380FNJ0_STAGA</name>
<protein>
    <submittedName>
        <fullName evidence="2">Inosine-uridine preferring nucleoside hydrolase family protein</fullName>
    </submittedName>
</protein>
<dbReference type="AlphaFoldDB" id="A0A380FNJ0"/>
<dbReference type="SUPFAM" id="SSF53590">
    <property type="entry name" value="Nucleoside hydrolase"/>
    <property type="match status" value="1"/>
</dbReference>
<evidence type="ECO:0000259" key="1">
    <source>
        <dbReference type="Pfam" id="PF01156"/>
    </source>
</evidence>
<reference evidence="2 3" key="1">
    <citation type="submission" date="2018-06" db="EMBL/GenBank/DDBJ databases">
        <authorList>
            <consortium name="Pathogen Informatics"/>
            <person name="Doyle S."/>
        </authorList>
    </citation>
    <scope>NUCLEOTIDE SEQUENCE [LARGE SCALE GENOMIC DNA]</scope>
    <source>
        <strain evidence="2 3">NCTC12195</strain>
    </source>
</reference>
<dbReference type="GO" id="GO:0016799">
    <property type="term" value="F:hydrolase activity, hydrolyzing N-glycosyl compounds"/>
    <property type="evidence" value="ECO:0007669"/>
    <property type="project" value="InterPro"/>
</dbReference>
<proteinExistence type="predicted"/>
<dbReference type="InterPro" id="IPR036452">
    <property type="entry name" value="Ribo_hydro-like"/>
</dbReference>
<dbReference type="InterPro" id="IPR001910">
    <property type="entry name" value="Inosine/uridine_hydrolase_dom"/>
</dbReference>
<organism evidence="2 3">
    <name type="scientific">Staphylococcus gallinarum</name>
    <dbReference type="NCBI Taxonomy" id="1293"/>
    <lineage>
        <taxon>Bacteria</taxon>
        <taxon>Bacillati</taxon>
        <taxon>Bacillota</taxon>
        <taxon>Bacilli</taxon>
        <taxon>Bacillales</taxon>
        <taxon>Staphylococcaceae</taxon>
        <taxon>Staphylococcus</taxon>
    </lineage>
</organism>
<dbReference type="Pfam" id="PF01156">
    <property type="entry name" value="IU_nuc_hydro"/>
    <property type="match status" value="1"/>
</dbReference>
<dbReference type="Proteomes" id="UP000255277">
    <property type="component" value="Unassembled WGS sequence"/>
</dbReference>
<feature type="domain" description="Inosine/uridine-preferring nucleoside hydrolase" evidence="1">
    <location>
        <begin position="4"/>
        <end position="85"/>
    </location>
</feature>
<dbReference type="EMBL" id="UHDK01000001">
    <property type="protein sequence ID" value="SUM35179.1"/>
    <property type="molecule type" value="Genomic_DNA"/>
</dbReference>
<evidence type="ECO:0000313" key="3">
    <source>
        <dbReference type="Proteomes" id="UP000255277"/>
    </source>
</evidence>
<dbReference type="Gene3D" id="3.90.245.10">
    <property type="entry name" value="Ribonucleoside hydrolase-like"/>
    <property type="match status" value="1"/>
</dbReference>
<sequence length="94" mass="10502">MKHIYFNHDGGVDDLVSLFLLLQMDDVKLVGVSAIGADSYVEPAVSASQKIINRFAHYPIDVAASVERGKNPFPKDWAYARIFHGCFTDIKRTC</sequence>
<keyword evidence="2" id="KW-0378">Hydrolase</keyword>
<gene>
    <name evidence="2" type="ORF">NCTC12195_04709</name>
</gene>